<dbReference type="EMBL" id="UINC01051572">
    <property type="protein sequence ID" value="SVB65891.1"/>
    <property type="molecule type" value="Genomic_DNA"/>
</dbReference>
<name>A0A382FVA7_9ZZZZ</name>
<gene>
    <name evidence="1" type="ORF">METZ01_LOCUS218745</name>
</gene>
<proteinExistence type="predicted"/>
<accession>A0A382FVA7</accession>
<feature type="non-terminal residue" evidence="1">
    <location>
        <position position="1"/>
    </location>
</feature>
<dbReference type="AlphaFoldDB" id="A0A382FVA7"/>
<reference evidence="1" key="1">
    <citation type="submission" date="2018-05" db="EMBL/GenBank/DDBJ databases">
        <authorList>
            <person name="Lanie J.A."/>
            <person name="Ng W.-L."/>
            <person name="Kazmierczak K.M."/>
            <person name="Andrzejewski T.M."/>
            <person name="Davidsen T.M."/>
            <person name="Wayne K.J."/>
            <person name="Tettelin H."/>
            <person name="Glass J.I."/>
            <person name="Rusch D."/>
            <person name="Podicherti R."/>
            <person name="Tsui H.-C.T."/>
            <person name="Winkler M.E."/>
        </authorList>
    </citation>
    <scope>NUCLEOTIDE SEQUENCE</scope>
</reference>
<protein>
    <recommendedName>
        <fullName evidence="2">TonB-dependent receptor-like beta-barrel domain-containing protein</fullName>
    </recommendedName>
</protein>
<evidence type="ECO:0008006" key="2">
    <source>
        <dbReference type="Google" id="ProtNLM"/>
    </source>
</evidence>
<organism evidence="1">
    <name type="scientific">marine metagenome</name>
    <dbReference type="NCBI Taxonomy" id="408172"/>
    <lineage>
        <taxon>unclassified sequences</taxon>
        <taxon>metagenomes</taxon>
        <taxon>ecological metagenomes</taxon>
    </lineage>
</organism>
<evidence type="ECO:0000313" key="1">
    <source>
        <dbReference type="EMBL" id="SVB65891.1"/>
    </source>
</evidence>
<sequence>QINDVSLPQGDFTANLYEVEGKWQASPWVSTVTQVQYDEQSDLFGLFSRLRWIVKPGNEIYFVYTHNWQNLSSGLLEDPQFRTLSRGASAKMNYTYRF</sequence>